<gene>
    <name evidence="3" type="ORF">PHYBOEH_004176</name>
</gene>
<evidence type="ECO:0000259" key="2">
    <source>
        <dbReference type="Pfam" id="PF13472"/>
    </source>
</evidence>
<dbReference type="EMBL" id="JAGDFL010000224">
    <property type="protein sequence ID" value="KAG7395151.1"/>
    <property type="molecule type" value="Genomic_DNA"/>
</dbReference>
<accession>A0A8T1WPN5</accession>
<evidence type="ECO:0000256" key="1">
    <source>
        <dbReference type="ARBA" id="ARBA00022801"/>
    </source>
</evidence>
<sequence>MVSRILSIQGLLVYLAFVSNTFWATSAVTAAADTQAIRPTLLLVGDSLTELGTDPAVDGWVTLLQYRYTRSADVLVRGLSGYNTRWFVNHVMPALEKEIADGVYTPSLIAVWLGVNDATLTNGSNPEMHVPVENYTANLVDIVSKFQTVASDAEVLLITPPHVDDAIRTRFAEERNDTKHGLVDRSNVMAGDYARACVEAASQADVPVLDLYAHFNAMNESTRNNFLNDGLHFSAAGHKVVDEQFRSKIAVEFPDLVANLKPWQFPASSKWVSEDPYPL</sequence>
<proteinExistence type="predicted"/>
<protein>
    <recommendedName>
        <fullName evidence="2">SGNH hydrolase-type esterase domain-containing protein</fullName>
    </recommendedName>
</protein>
<organism evidence="3 4">
    <name type="scientific">Phytophthora boehmeriae</name>
    <dbReference type="NCBI Taxonomy" id="109152"/>
    <lineage>
        <taxon>Eukaryota</taxon>
        <taxon>Sar</taxon>
        <taxon>Stramenopiles</taxon>
        <taxon>Oomycota</taxon>
        <taxon>Peronosporomycetes</taxon>
        <taxon>Peronosporales</taxon>
        <taxon>Peronosporaceae</taxon>
        <taxon>Phytophthora</taxon>
    </lineage>
</organism>
<evidence type="ECO:0000313" key="4">
    <source>
        <dbReference type="Proteomes" id="UP000693981"/>
    </source>
</evidence>
<keyword evidence="4" id="KW-1185">Reference proteome</keyword>
<keyword evidence="1" id="KW-0378">Hydrolase</keyword>
<dbReference type="Pfam" id="PF13472">
    <property type="entry name" value="Lipase_GDSL_2"/>
    <property type="match status" value="1"/>
</dbReference>
<dbReference type="PANTHER" id="PTHR14209">
    <property type="entry name" value="ISOAMYL ACETATE-HYDROLYZING ESTERASE 1"/>
    <property type="match status" value="1"/>
</dbReference>
<evidence type="ECO:0000313" key="3">
    <source>
        <dbReference type="EMBL" id="KAG7395151.1"/>
    </source>
</evidence>
<name>A0A8T1WPN5_9STRA</name>
<reference evidence="3" key="1">
    <citation type="submission" date="2021-02" db="EMBL/GenBank/DDBJ databases">
        <authorList>
            <person name="Palmer J.M."/>
        </authorList>
    </citation>
    <scope>NUCLEOTIDE SEQUENCE</scope>
    <source>
        <strain evidence="3">SCRP23</strain>
    </source>
</reference>
<dbReference type="PANTHER" id="PTHR14209:SF19">
    <property type="entry name" value="ISOAMYL ACETATE-HYDROLYZING ESTERASE 1 HOMOLOG"/>
    <property type="match status" value="1"/>
</dbReference>
<dbReference type="GO" id="GO:0016787">
    <property type="term" value="F:hydrolase activity"/>
    <property type="evidence" value="ECO:0007669"/>
    <property type="project" value="UniProtKB-KW"/>
</dbReference>
<dbReference type="OrthoDB" id="671439at2759"/>
<dbReference type="InterPro" id="IPR045136">
    <property type="entry name" value="Iah1-like"/>
</dbReference>
<dbReference type="InterPro" id="IPR013830">
    <property type="entry name" value="SGNH_hydro"/>
</dbReference>
<dbReference type="Proteomes" id="UP000693981">
    <property type="component" value="Unassembled WGS sequence"/>
</dbReference>
<dbReference type="AlphaFoldDB" id="A0A8T1WPN5"/>
<dbReference type="FunFam" id="3.40.50.1110:FF:000002">
    <property type="entry name" value="isoamyl acetate-hydrolyzing esterase 1 homolog"/>
    <property type="match status" value="1"/>
</dbReference>
<feature type="domain" description="SGNH hydrolase-type esterase" evidence="2">
    <location>
        <begin position="44"/>
        <end position="240"/>
    </location>
</feature>
<comment type="caution">
    <text evidence="3">The sequence shown here is derived from an EMBL/GenBank/DDBJ whole genome shotgun (WGS) entry which is preliminary data.</text>
</comment>